<dbReference type="InterPro" id="IPR025403">
    <property type="entry name" value="TgpA-like_C"/>
</dbReference>
<evidence type="ECO:0000259" key="2">
    <source>
        <dbReference type="SMART" id="SM00460"/>
    </source>
</evidence>
<feature type="transmembrane region" description="Helical" evidence="1">
    <location>
        <begin position="137"/>
        <end position="157"/>
    </location>
</feature>
<accession>A0A7S8FI21</accession>
<dbReference type="AlphaFoldDB" id="A0A7S8FI21"/>
<evidence type="ECO:0000313" key="4">
    <source>
        <dbReference type="Proteomes" id="UP000593737"/>
    </source>
</evidence>
<keyword evidence="1" id="KW-0472">Membrane</keyword>
<dbReference type="InterPro" id="IPR002931">
    <property type="entry name" value="Transglutaminase-like"/>
</dbReference>
<name>A0A7S8FI21_9BACT</name>
<dbReference type="SUPFAM" id="SSF54001">
    <property type="entry name" value="Cysteine proteinases"/>
    <property type="match status" value="1"/>
</dbReference>
<feature type="transmembrane region" description="Helical" evidence="1">
    <location>
        <begin position="7"/>
        <end position="24"/>
    </location>
</feature>
<feature type="transmembrane region" description="Helical" evidence="1">
    <location>
        <begin position="90"/>
        <end position="107"/>
    </location>
</feature>
<dbReference type="InterPro" id="IPR052901">
    <property type="entry name" value="Bact_TGase-like"/>
</dbReference>
<dbReference type="InterPro" id="IPR021878">
    <property type="entry name" value="TgpA_N"/>
</dbReference>
<feature type="transmembrane region" description="Helical" evidence="1">
    <location>
        <begin position="611"/>
        <end position="632"/>
    </location>
</feature>
<dbReference type="EMBL" id="CP047423">
    <property type="protein sequence ID" value="QPD06217.1"/>
    <property type="molecule type" value="Genomic_DNA"/>
</dbReference>
<dbReference type="Pfam" id="PF01841">
    <property type="entry name" value="Transglut_core"/>
    <property type="match status" value="1"/>
</dbReference>
<keyword evidence="1" id="KW-1133">Transmembrane helix</keyword>
<proteinExistence type="predicted"/>
<feature type="transmembrane region" description="Helical" evidence="1">
    <location>
        <begin position="30"/>
        <end position="53"/>
    </location>
</feature>
<dbReference type="KEGG" id="nkf:Nkreftii_003991"/>
<evidence type="ECO:0000256" key="1">
    <source>
        <dbReference type="SAM" id="Phobius"/>
    </source>
</evidence>
<feature type="transmembrane region" description="Helical" evidence="1">
    <location>
        <begin position="65"/>
        <end position="84"/>
    </location>
</feature>
<keyword evidence="1" id="KW-0812">Transmembrane</keyword>
<feature type="domain" description="Transglutaminase-like" evidence="2">
    <location>
        <begin position="451"/>
        <end position="522"/>
    </location>
</feature>
<protein>
    <recommendedName>
        <fullName evidence="2">Transglutaminase-like domain-containing protein</fullName>
    </recommendedName>
</protein>
<feature type="transmembrane region" description="Helical" evidence="1">
    <location>
        <begin position="186"/>
        <end position="208"/>
    </location>
</feature>
<dbReference type="InterPro" id="IPR038765">
    <property type="entry name" value="Papain-like_cys_pep_sf"/>
</dbReference>
<dbReference type="PANTHER" id="PTHR42736">
    <property type="entry name" value="PROTEIN-GLUTAMINE GAMMA-GLUTAMYLTRANSFERASE"/>
    <property type="match status" value="1"/>
</dbReference>
<organism evidence="3 4">
    <name type="scientific">Candidatus Nitrospira kreftii</name>
    <dbReference type="NCBI Taxonomy" id="2652173"/>
    <lineage>
        <taxon>Bacteria</taxon>
        <taxon>Pseudomonadati</taxon>
        <taxon>Nitrospirota</taxon>
        <taxon>Nitrospiria</taxon>
        <taxon>Nitrospirales</taxon>
        <taxon>Nitrospiraceae</taxon>
        <taxon>Nitrospira</taxon>
    </lineage>
</organism>
<dbReference type="Pfam" id="PF13559">
    <property type="entry name" value="DUF4129"/>
    <property type="match status" value="1"/>
</dbReference>
<dbReference type="Proteomes" id="UP000593737">
    <property type="component" value="Chromosome"/>
</dbReference>
<evidence type="ECO:0000313" key="3">
    <source>
        <dbReference type="EMBL" id="QPD06217.1"/>
    </source>
</evidence>
<dbReference type="Gene3D" id="3.10.620.30">
    <property type="match status" value="1"/>
</dbReference>
<reference evidence="3 4" key="1">
    <citation type="journal article" date="2020" name="ISME J.">
        <title>Enrichment and physiological characterization of a novel comammox Nitrospira indicates ammonium inhibition of complete nitrification.</title>
        <authorList>
            <person name="Sakoula D."/>
            <person name="Koch H."/>
            <person name="Frank J."/>
            <person name="Jetten M.S.M."/>
            <person name="van Kessel M.A.H.J."/>
            <person name="Lucker S."/>
        </authorList>
    </citation>
    <scope>NUCLEOTIDE SEQUENCE [LARGE SCALE GENOMIC DNA]</scope>
    <source>
        <strain evidence="3">Comreactor17</strain>
    </source>
</reference>
<dbReference type="SMART" id="SM00460">
    <property type="entry name" value="TGc"/>
    <property type="match status" value="1"/>
</dbReference>
<dbReference type="Pfam" id="PF11992">
    <property type="entry name" value="TgpA_N"/>
    <property type="match status" value="1"/>
</dbReference>
<sequence>MAFNQALRLTSILLAAVSFVGLTLGSGLPAWLAVLTGGGLIVVLLRQFTAGVFSHLASHISFSPAGWNLLIIVGFLGFWVDMLWVSGELLPAGIHFLMILMVIKLFNLKLRRDYLHLYAISLVAILASGSLTTDLWYFPIFLLYLVAGVWTLILFQITKGAEDTDARPLAGRSLQSGLISRVTPQLFWLANGLALMCFGMTLAIFFTIPRISAGFYQKGFGENIRTSGFSETVNLGAIGPIKRDPSIVMRVEVPQHPLQTEDRFYVRGVSFDQYDGKSWTNRLSFRRNLSEESPGMFIIRGHQGPAPSRLGEAIRQNILLEPLDTSVLFAAPFVESVSGKFPAVQSDFAGSVYLPFPSSSRIEYAVVSRFHPVLPADLGSEPTTYPETFTKHFLQIPYTSERIGKLAEDMTRSQRSPYEKAHAIQTFLIRNYRYSLDAPLAGVDRPLEEFLFFRKTGYCEHYATAMVIMLRTVGIPARLVTGFLATEWNEYGSYYVVRQQDAHAWVEVYLPHSGWVMMDPTPPSGEPVGDVYPAWLALERILDNVKLQWSRFFVQYSAADQLAVVQELKAGGQSVGHKTLDSMATLFSPILRLLGGLPDYMFPSNLRPQGAIWGFLVVACIILLGLSMRRILVRMFPDKKITQEDHRIVDLYKQMIKRLADKGIAKTATTTPLEFVRITRIRWSEANLAVASITELYCRARFGGTPLTDEELGAAEDRLRHLTMLGKP</sequence>
<feature type="transmembrane region" description="Helical" evidence="1">
    <location>
        <begin position="114"/>
        <end position="131"/>
    </location>
</feature>
<dbReference type="PANTHER" id="PTHR42736:SF1">
    <property type="entry name" value="PROTEIN-GLUTAMINE GAMMA-GLUTAMYLTRANSFERASE"/>
    <property type="match status" value="1"/>
</dbReference>
<gene>
    <name evidence="3" type="ORF">Nkreftii_003991</name>
</gene>